<accession>A0A261EPV8</accession>
<organism evidence="1 2">
    <name type="scientific">Pseudoscardovia suis</name>
    <dbReference type="NCBI Taxonomy" id="987063"/>
    <lineage>
        <taxon>Bacteria</taxon>
        <taxon>Bacillati</taxon>
        <taxon>Actinomycetota</taxon>
        <taxon>Actinomycetes</taxon>
        <taxon>Bifidobacteriales</taxon>
        <taxon>Bifidobacteriaceae</taxon>
        <taxon>Pseudoscardovia</taxon>
    </lineage>
</organism>
<dbReference type="EMBL" id="MWWQ01000019">
    <property type="protein sequence ID" value="OZG48884.1"/>
    <property type="molecule type" value="Genomic_DNA"/>
</dbReference>
<protein>
    <submittedName>
        <fullName evidence="1">Uncharacterized protein</fullName>
    </submittedName>
</protein>
<name>A0A261EPV8_9BIFI</name>
<dbReference type="AlphaFoldDB" id="A0A261EPV8"/>
<evidence type="ECO:0000313" key="1">
    <source>
        <dbReference type="EMBL" id="OZG48884.1"/>
    </source>
</evidence>
<reference evidence="1 2" key="1">
    <citation type="journal article" date="2017" name="BMC Genomics">
        <title>Comparative genomic and phylogenomic analyses of the Bifidobacteriaceae family.</title>
        <authorList>
            <person name="Lugli G.A."/>
            <person name="Milani C."/>
            <person name="Turroni F."/>
            <person name="Duranti S."/>
            <person name="Mancabelli L."/>
            <person name="Mangifesta M."/>
            <person name="Ferrario C."/>
            <person name="Modesto M."/>
            <person name="Mattarelli P."/>
            <person name="Jiri K."/>
            <person name="van Sinderen D."/>
            <person name="Ventura M."/>
        </authorList>
    </citation>
    <scope>NUCLEOTIDE SEQUENCE [LARGE SCALE GENOMIC DNA]</scope>
    <source>
        <strain evidence="1 2">DSM 24744</strain>
    </source>
</reference>
<keyword evidence="2" id="KW-1185">Reference proteome</keyword>
<gene>
    <name evidence="1" type="ORF">PSSU_1708</name>
</gene>
<sequence>MKQEYDVTNDESKVSVVVGVALREGDQVIPETFNPVALTKFERLIGNKGVTSVHINPQPPSTYKLIAGYLRMMADDLEKEAEDAQ</sequence>
<comment type="caution">
    <text evidence="1">The sequence shown here is derived from an EMBL/GenBank/DDBJ whole genome shotgun (WGS) entry which is preliminary data.</text>
</comment>
<proteinExistence type="predicted"/>
<dbReference type="Proteomes" id="UP000216454">
    <property type="component" value="Unassembled WGS sequence"/>
</dbReference>
<dbReference type="RefSeq" id="WP_094692012.1">
    <property type="nucleotide sequence ID" value="NZ_MWWQ01000019.1"/>
</dbReference>
<evidence type="ECO:0000313" key="2">
    <source>
        <dbReference type="Proteomes" id="UP000216454"/>
    </source>
</evidence>